<comment type="caution">
    <text evidence="2">The sequence shown here is derived from an EMBL/GenBank/DDBJ whole genome shotgun (WGS) entry which is preliminary data.</text>
</comment>
<feature type="transmembrane region" description="Helical" evidence="1">
    <location>
        <begin position="67"/>
        <end position="87"/>
    </location>
</feature>
<keyword evidence="3" id="KW-1185">Reference proteome</keyword>
<dbReference type="GO" id="GO:0016787">
    <property type="term" value="F:hydrolase activity"/>
    <property type="evidence" value="ECO:0007669"/>
    <property type="project" value="UniProtKB-KW"/>
</dbReference>
<feature type="transmembrane region" description="Helical" evidence="1">
    <location>
        <begin position="135"/>
        <end position="158"/>
    </location>
</feature>
<feature type="transmembrane region" description="Helical" evidence="1">
    <location>
        <begin position="93"/>
        <end position="114"/>
    </location>
</feature>
<gene>
    <name evidence="2" type="ORF">HP552_05510</name>
</gene>
<reference evidence="2 3" key="1">
    <citation type="submission" date="2020-05" db="EMBL/GenBank/DDBJ databases">
        <title>Genome Sequencing of Type Strains.</title>
        <authorList>
            <person name="Lemaire J.F."/>
            <person name="Inderbitzin P."/>
            <person name="Gregorio O.A."/>
            <person name="Collins S.B."/>
            <person name="Wespe N."/>
            <person name="Knight-Connoni V."/>
        </authorList>
    </citation>
    <scope>NUCLEOTIDE SEQUENCE [LARGE SCALE GENOMIC DNA]</scope>
    <source>
        <strain evidence="2 3">LMG 21957</strain>
    </source>
</reference>
<dbReference type="Proteomes" id="UP000526125">
    <property type="component" value="Unassembled WGS sequence"/>
</dbReference>
<proteinExistence type="predicted"/>
<keyword evidence="1" id="KW-1133">Transmembrane helix</keyword>
<organism evidence="2 3">
    <name type="scientific">Paenibacillus xylanilyticus</name>
    <dbReference type="NCBI Taxonomy" id="248903"/>
    <lineage>
        <taxon>Bacteria</taxon>
        <taxon>Bacillati</taxon>
        <taxon>Bacillota</taxon>
        <taxon>Bacilli</taxon>
        <taxon>Bacillales</taxon>
        <taxon>Paenibacillaceae</taxon>
        <taxon>Paenibacillus</taxon>
    </lineage>
</organism>
<protein>
    <submittedName>
        <fullName evidence="2">Metal-dependent hydrolase</fullName>
    </submittedName>
</protein>
<evidence type="ECO:0000256" key="1">
    <source>
        <dbReference type="SAM" id="Phobius"/>
    </source>
</evidence>
<dbReference type="PANTHER" id="PTHR35531">
    <property type="entry name" value="INNER MEMBRANE PROTEIN YBCI-RELATED"/>
    <property type="match status" value="1"/>
</dbReference>
<feature type="transmembrane region" description="Helical" evidence="1">
    <location>
        <begin position="12"/>
        <end position="36"/>
    </location>
</feature>
<dbReference type="EMBL" id="JABMCB010000154">
    <property type="protein sequence ID" value="NUU74698.1"/>
    <property type="molecule type" value="Genomic_DNA"/>
</dbReference>
<name>A0A7Y6BTF2_9BACL</name>
<dbReference type="Pfam" id="PF04307">
    <property type="entry name" value="YdjM"/>
    <property type="match status" value="1"/>
</dbReference>
<dbReference type="InterPro" id="IPR007404">
    <property type="entry name" value="YdjM-like"/>
</dbReference>
<evidence type="ECO:0000313" key="2">
    <source>
        <dbReference type="EMBL" id="NUU74698.1"/>
    </source>
</evidence>
<keyword evidence="1" id="KW-0472">Membrane</keyword>
<sequence length="171" mass="19297">MYAKTHMLLGGVVGYLISPTWLGVLGGIGSAIISDIDEPKSFIGRRVFLVSIPLKWTMKHRTVTHSLFFSILFSCLFVISALIISIFTDATPIFTLSYVVFGGILSHILGDMVTGRVSLLWPLYRKKIGIKVPFWLYRVIDMLFRLALVYLIINNLIFGDVINNLLKNKLF</sequence>
<accession>A0A7Y6BTF2</accession>
<keyword evidence="1" id="KW-0812">Transmembrane</keyword>
<keyword evidence="2" id="KW-0378">Hydrolase</keyword>
<dbReference type="AlphaFoldDB" id="A0A7Y6BTF2"/>
<evidence type="ECO:0000313" key="3">
    <source>
        <dbReference type="Proteomes" id="UP000526125"/>
    </source>
</evidence>
<dbReference type="PANTHER" id="PTHR35531:SF1">
    <property type="entry name" value="INNER MEMBRANE PROTEIN YBCI-RELATED"/>
    <property type="match status" value="1"/>
</dbReference>